<proteinExistence type="predicted"/>
<name>A0ABT6DCG6_9LACO</name>
<protein>
    <submittedName>
        <fullName evidence="2">Uncharacterized protein</fullName>
    </submittedName>
</protein>
<accession>A0ABT6DCG6</accession>
<sequence length="93" mass="10758">MPSFLSLTLDEWASIVAIIGACFTAIFLIFRTIVMNPFMSKIADLTEQVKTMNIDSALVHKSHEAWLQRHDVELARHDEELKTLFQLKKDRQI</sequence>
<dbReference type="EMBL" id="JANDJP010000019">
    <property type="protein sequence ID" value="MDF9914791.1"/>
    <property type="molecule type" value="Genomic_DNA"/>
</dbReference>
<gene>
    <name evidence="2" type="ORF">NNA32_11125</name>
</gene>
<keyword evidence="3" id="KW-1185">Reference proteome</keyword>
<organism evidence="2 3">
    <name type="scientific">Furfurilactobacillus milii</name>
    <dbReference type="NCBI Taxonomy" id="2888272"/>
    <lineage>
        <taxon>Bacteria</taxon>
        <taxon>Bacillati</taxon>
        <taxon>Bacillota</taxon>
        <taxon>Bacilli</taxon>
        <taxon>Lactobacillales</taxon>
        <taxon>Lactobacillaceae</taxon>
        <taxon>Furfurilactobacillus</taxon>
    </lineage>
</organism>
<keyword evidence="1" id="KW-0812">Transmembrane</keyword>
<evidence type="ECO:0000313" key="2">
    <source>
        <dbReference type="EMBL" id="MDF9914791.1"/>
    </source>
</evidence>
<evidence type="ECO:0000256" key="1">
    <source>
        <dbReference type="SAM" id="Phobius"/>
    </source>
</evidence>
<dbReference type="Proteomes" id="UP001152867">
    <property type="component" value="Unassembled WGS sequence"/>
</dbReference>
<keyword evidence="1" id="KW-0472">Membrane</keyword>
<evidence type="ECO:0000313" key="3">
    <source>
        <dbReference type="Proteomes" id="UP001152867"/>
    </source>
</evidence>
<dbReference type="RefSeq" id="WP_178942766.1">
    <property type="nucleotide sequence ID" value="NZ_JAIWJG010000019.1"/>
</dbReference>
<comment type="caution">
    <text evidence="2">The sequence shown here is derived from an EMBL/GenBank/DDBJ whole genome shotgun (WGS) entry which is preliminary data.</text>
</comment>
<reference evidence="2" key="1">
    <citation type="submission" date="2022-06" db="EMBL/GenBank/DDBJ databases">
        <title>Antifungal cultures and metabolites of lactic acid bacteria for use in dairy fermentations.</title>
        <authorList>
            <person name="Zhao Z."/>
            <person name="Gaenzle M."/>
        </authorList>
    </citation>
    <scope>NUCLEOTIDE SEQUENCE</scope>
    <source>
        <strain evidence="2">FUA3126</strain>
    </source>
</reference>
<keyword evidence="1" id="KW-1133">Transmembrane helix</keyword>
<feature type="transmembrane region" description="Helical" evidence="1">
    <location>
        <begin position="12"/>
        <end position="34"/>
    </location>
</feature>